<dbReference type="PANTHER" id="PTHR32089:SF112">
    <property type="entry name" value="LYSOZYME-LIKE PROTEIN-RELATED"/>
    <property type="match status" value="1"/>
</dbReference>
<evidence type="ECO:0000313" key="8">
    <source>
        <dbReference type="EMBL" id="TYT62603.1"/>
    </source>
</evidence>
<dbReference type="GO" id="GO:0007165">
    <property type="term" value="P:signal transduction"/>
    <property type="evidence" value="ECO:0007669"/>
    <property type="project" value="UniProtKB-KW"/>
</dbReference>
<name>A0A5D5ANL3_9EURY</name>
<evidence type="ECO:0000256" key="3">
    <source>
        <dbReference type="PROSITE-ProRule" id="PRU00284"/>
    </source>
</evidence>
<dbReference type="InterPro" id="IPR012292">
    <property type="entry name" value="Globin/Proto"/>
</dbReference>
<evidence type="ECO:0000259" key="7">
    <source>
        <dbReference type="PROSITE" id="PS50113"/>
    </source>
</evidence>
<dbReference type="InterPro" id="IPR004090">
    <property type="entry name" value="Chemotax_Me-accpt_rcpt"/>
</dbReference>
<dbReference type="AlphaFoldDB" id="A0A5D5ANL3"/>
<dbReference type="SUPFAM" id="SSF46458">
    <property type="entry name" value="Globin-like"/>
    <property type="match status" value="1"/>
</dbReference>
<dbReference type="InterPro" id="IPR044398">
    <property type="entry name" value="Globin-sensor_dom"/>
</dbReference>
<comment type="similarity">
    <text evidence="2">Belongs to the methyl-accepting chemotaxis (MCP) protein family.</text>
</comment>
<dbReference type="GO" id="GO:0020037">
    <property type="term" value="F:heme binding"/>
    <property type="evidence" value="ECO:0007669"/>
    <property type="project" value="InterPro"/>
</dbReference>
<dbReference type="SMART" id="SM00086">
    <property type="entry name" value="PAC"/>
    <property type="match status" value="1"/>
</dbReference>
<dbReference type="EMBL" id="VTAW01000007">
    <property type="protein sequence ID" value="TYT62603.1"/>
    <property type="molecule type" value="Genomic_DNA"/>
</dbReference>
<feature type="domain" description="Methyl-accepting transducer" evidence="5">
    <location>
        <begin position="439"/>
        <end position="675"/>
    </location>
</feature>
<proteinExistence type="inferred from homology"/>
<dbReference type="InterPro" id="IPR004089">
    <property type="entry name" value="MCPsignal_dom"/>
</dbReference>
<dbReference type="Gene3D" id="1.10.490.10">
    <property type="entry name" value="Globins"/>
    <property type="match status" value="1"/>
</dbReference>
<organism evidence="8 9">
    <name type="scientific">Natrialba swarupiae</name>
    <dbReference type="NCBI Taxonomy" id="2448032"/>
    <lineage>
        <taxon>Archaea</taxon>
        <taxon>Methanobacteriati</taxon>
        <taxon>Methanobacteriota</taxon>
        <taxon>Stenosarchaea group</taxon>
        <taxon>Halobacteria</taxon>
        <taxon>Halobacteriales</taxon>
        <taxon>Natrialbaceae</taxon>
        <taxon>Natrialba</taxon>
    </lineage>
</organism>
<dbReference type="GO" id="GO:0004888">
    <property type="term" value="F:transmembrane signaling receptor activity"/>
    <property type="evidence" value="ECO:0007669"/>
    <property type="project" value="InterPro"/>
</dbReference>
<feature type="domain" description="PAS" evidence="6">
    <location>
        <begin position="300"/>
        <end position="371"/>
    </location>
</feature>
<dbReference type="InterPro" id="IPR000014">
    <property type="entry name" value="PAS"/>
</dbReference>
<evidence type="ECO:0000259" key="6">
    <source>
        <dbReference type="PROSITE" id="PS50112"/>
    </source>
</evidence>
<keyword evidence="1 3" id="KW-0807">Transducer</keyword>
<gene>
    <name evidence="8" type="ORF">FYC77_07495</name>
</gene>
<dbReference type="CDD" id="cd01068">
    <property type="entry name" value="globin_sensor"/>
    <property type="match status" value="1"/>
</dbReference>
<dbReference type="SMART" id="SM00283">
    <property type="entry name" value="MA"/>
    <property type="match status" value="1"/>
</dbReference>
<dbReference type="Gene3D" id="3.30.450.20">
    <property type="entry name" value="PAS domain"/>
    <property type="match status" value="1"/>
</dbReference>
<dbReference type="CDD" id="cd11386">
    <property type="entry name" value="MCP_signal"/>
    <property type="match status" value="1"/>
</dbReference>
<dbReference type="PROSITE" id="PS50111">
    <property type="entry name" value="CHEMOTAXIS_TRANSDUC_2"/>
    <property type="match status" value="1"/>
</dbReference>
<dbReference type="Gene3D" id="1.10.287.950">
    <property type="entry name" value="Methyl-accepting chemotaxis protein"/>
    <property type="match status" value="1"/>
</dbReference>
<evidence type="ECO:0000256" key="2">
    <source>
        <dbReference type="ARBA" id="ARBA00029447"/>
    </source>
</evidence>
<dbReference type="Pfam" id="PF13426">
    <property type="entry name" value="PAS_9"/>
    <property type="match status" value="1"/>
</dbReference>
<dbReference type="SMART" id="SM00091">
    <property type="entry name" value="PAS"/>
    <property type="match status" value="1"/>
</dbReference>
<dbReference type="Proteomes" id="UP000324104">
    <property type="component" value="Unassembled WGS sequence"/>
</dbReference>
<dbReference type="SUPFAM" id="SSF55785">
    <property type="entry name" value="PYP-like sensor domain (PAS domain)"/>
    <property type="match status" value="1"/>
</dbReference>
<dbReference type="InterPro" id="IPR000700">
    <property type="entry name" value="PAS-assoc_C"/>
</dbReference>
<evidence type="ECO:0000256" key="4">
    <source>
        <dbReference type="SAM" id="Coils"/>
    </source>
</evidence>
<feature type="coiled-coil region" evidence="4">
    <location>
        <begin position="587"/>
        <end position="614"/>
    </location>
</feature>
<dbReference type="NCBIfam" id="TIGR00229">
    <property type="entry name" value="sensory_box"/>
    <property type="match status" value="1"/>
</dbReference>
<dbReference type="PROSITE" id="PS50112">
    <property type="entry name" value="PAS"/>
    <property type="match status" value="1"/>
</dbReference>
<dbReference type="InterPro" id="IPR039379">
    <property type="entry name" value="Protoglobin_sensor_dom"/>
</dbReference>
<dbReference type="Pfam" id="PF00015">
    <property type="entry name" value="MCPsignal"/>
    <property type="match status" value="1"/>
</dbReference>
<evidence type="ECO:0000256" key="1">
    <source>
        <dbReference type="ARBA" id="ARBA00023224"/>
    </source>
</evidence>
<dbReference type="SUPFAM" id="SSF58104">
    <property type="entry name" value="Methyl-accepting chemotaxis protein (MCP) signaling domain"/>
    <property type="match status" value="1"/>
</dbReference>
<dbReference type="GO" id="GO:0016020">
    <property type="term" value="C:membrane"/>
    <property type="evidence" value="ECO:0007669"/>
    <property type="project" value="InterPro"/>
</dbReference>
<protein>
    <submittedName>
        <fullName evidence="8">PAS domain S-box protein</fullName>
    </submittedName>
</protein>
<reference evidence="8 9" key="1">
    <citation type="submission" date="2019-08" db="EMBL/GenBank/DDBJ databases">
        <title>Archaea genome.</title>
        <authorList>
            <person name="Kajale S."/>
            <person name="Shouche Y."/>
            <person name="Deshpande N."/>
            <person name="Sharma A."/>
        </authorList>
    </citation>
    <scope>NUCLEOTIDE SEQUENCE [LARGE SCALE GENOMIC DNA]</scope>
    <source>
        <strain evidence="8 9">ESP3B_9</strain>
    </source>
</reference>
<sequence>MLMVAGSTILALSPSSEFQNRTLRPSSGIKTNIINSILSPSCVQQSILYSVLSALSTVGWRLILLSNLNSIISMDVKCCHGTKTVEFEYDVHMSEQETRRSSIGLRSELEEDELVEAIGLDDEEWAWRKEFVGFDGDDEANLTELTELFETIADEFTRTFYEHLTSYDETTDVLGRSDRSLEQLKETQAQYLRSLGANAYDTGADPGYGGDYFRQRAVVGKLHSMLEMPQKHYIGTYMLYHEVLITELFDRFLEDLEVDDPDTAAVTDRSMELRENILSVLRITNLDLQVAMDTYFESEAKSIWVDALNEMINPVIVIDEESEVLVFNDAIEDLLGISKQEAERMEMWEIFRTNETHGTKETVIESVLETGEPVRDLETQIENHRGETLDVNSASVPMYDENGDLQGAVGVFRDVTELREKERELSETRERVTNEVNSLARDQVTTSDELTETMDDLEERVTEQVEMANEMKEELQEYSATMDDVAASAEEVAAAARESQRLARSGLETSSDAKDGMDAVVQSVDELLETAEQLSDRTAEIDDIVDVINDIADQTNILALNANIEAAHAGDAGDGFAVVADEVQSLATETKNHTKQVRAQIEEVKQQADETASEAGKTTDRVTEASENVEAAFESFEEIASAVEEAADEVEAIAAANDKQADSVDAMVTMAESYAEHSEAALEAVETTRRVAETQAETAQQIQTRIGDFADEMDR</sequence>
<dbReference type="PANTHER" id="PTHR32089">
    <property type="entry name" value="METHYL-ACCEPTING CHEMOTAXIS PROTEIN MCPB"/>
    <property type="match status" value="1"/>
</dbReference>
<feature type="domain" description="PAC" evidence="7">
    <location>
        <begin position="375"/>
        <end position="427"/>
    </location>
</feature>
<keyword evidence="4" id="KW-0175">Coiled coil</keyword>
<accession>A0A5D5ANL3</accession>
<dbReference type="GO" id="GO:0006935">
    <property type="term" value="P:chemotaxis"/>
    <property type="evidence" value="ECO:0007669"/>
    <property type="project" value="InterPro"/>
</dbReference>
<dbReference type="InterPro" id="IPR009050">
    <property type="entry name" value="Globin-like_sf"/>
</dbReference>
<feature type="coiled-coil region" evidence="4">
    <location>
        <begin position="415"/>
        <end position="488"/>
    </location>
</feature>
<dbReference type="GO" id="GO:0019825">
    <property type="term" value="F:oxygen binding"/>
    <property type="evidence" value="ECO:0007669"/>
    <property type="project" value="InterPro"/>
</dbReference>
<dbReference type="PROSITE" id="PS50113">
    <property type="entry name" value="PAC"/>
    <property type="match status" value="1"/>
</dbReference>
<dbReference type="InterPro" id="IPR035965">
    <property type="entry name" value="PAS-like_dom_sf"/>
</dbReference>
<keyword evidence="9" id="KW-1185">Reference proteome</keyword>
<evidence type="ECO:0000259" key="5">
    <source>
        <dbReference type="PROSITE" id="PS50111"/>
    </source>
</evidence>
<dbReference type="CDD" id="cd00130">
    <property type="entry name" value="PAS"/>
    <property type="match status" value="1"/>
</dbReference>
<evidence type="ECO:0000313" key="9">
    <source>
        <dbReference type="Proteomes" id="UP000324104"/>
    </source>
</evidence>
<dbReference type="Pfam" id="PF11563">
    <property type="entry name" value="Protoglobin"/>
    <property type="match status" value="1"/>
</dbReference>
<dbReference type="InterPro" id="IPR001610">
    <property type="entry name" value="PAC"/>
</dbReference>
<dbReference type="PRINTS" id="PR00260">
    <property type="entry name" value="CHEMTRNSDUCR"/>
</dbReference>
<comment type="caution">
    <text evidence="8">The sequence shown here is derived from an EMBL/GenBank/DDBJ whole genome shotgun (WGS) entry which is preliminary data.</text>
</comment>